<dbReference type="SUPFAM" id="SSF52540">
    <property type="entry name" value="P-loop containing nucleoside triphosphate hydrolases"/>
    <property type="match status" value="1"/>
</dbReference>
<comment type="caution">
    <text evidence="11">The sequence shown here is derived from an EMBL/GenBank/DDBJ whole genome shotgun (WGS) entry which is preliminary data.</text>
</comment>
<evidence type="ECO:0000256" key="5">
    <source>
        <dbReference type="ARBA" id="ARBA00022840"/>
    </source>
</evidence>
<evidence type="ECO:0000256" key="4">
    <source>
        <dbReference type="ARBA" id="ARBA00022763"/>
    </source>
</evidence>
<dbReference type="GO" id="GO:0000731">
    <property type="term" value="P:DNA synthesis involved in DNA repair"/>
    <property type="evidence" value="ECO:0007669"/>
    <property type="project" value="TreeGrafter"/>
</dbReference>
<evidence type="ECO:0000259" key="10">
    <source>
        <dbReference type="Pfam" id="PF02463"/>
    </source>
</evidence>
<keyword evidence="6 9" id="KW-0238">DNA-binding</keyword>
<evidence type="ECO:0000256" key="8">
    <source>
        <dbReference type="ARBA" id="ARBA00025401"/>
    </source>
</evidence>
<evidence type="ECO:0000256" key="9">
    <source>
        <dbReference type="HAMAP-Rule" id="MF_00365"/>
    </source>
</evidence>
<keyword evidence="12" id="KW-1185">Reference proteome</keyword>
<evidence type="ECO:0000256" key="7">
    <source>
        <dbReference type="ARBA" id="ARBA00023204"/>
    </source>
</evidence>
<evidence type="ECO:0000256" key="6">
    <source>
        <dbReference type="ARBA" id="ARBA00023125"/>
    </source>
</evidence>
<comment type="subcellular location">
    <subcellularLocation>
        <location evidence="9">Cytoplasm</location>
    </subcellularLocation>
</comment>
<keyword evidence="4 9" id="KW-0227">DNA damage</keyword>
<dbReference type="Pfam" id="PF02463">
    <property type="entry name" value="SMC_N"/>
    <property type="match status" value="1"/>
</dbReference>
<dbReference type="AlphaFoldDB" id="A0A6N7X807"/>
<evidence type="ECO:0000313" key="12">
    <source>
        <dbReference type="Proteomes" id="UP000469325"/>
    </source>
</evidence>
<keyword evidence="5 9" id="KW-0067">ATP-binding</keyword>
<dbReference type="GO" id="GO:0009432">
    <property type="term" value="P:SOS response"/>
    <property type="evidence" value="ECO:0007669"/>
    <property type="project" value="UniProtKB-UniRule"/>
</dbReference>
<keyword evidence="2 9" id="KW-0235">DNA replication</keyword>
<accession>A0A6N7X807</accession>
<dbReference type="Gene3D" id="1.20.1050.90">
    <property type="entry name" value="RecF/RecN/SMC, N-terminal domain"/>
    <property type="match status" value="1"/>
</dbReference>
<dbReference type="GO" id="GO:0003697">
    <property type="term" value="F:single-stranded DNA binding"/>
    <property type="evidence" value="ECO:0007669"/>
    <property type="project" value="UniProtKB-UniRule"/>
</dbReference>
<feature type="domain" description="RecF/RecN/SMC N-terminal" evidence="10">
    <location>
        <begin position="5"/>
        <end position="343"/>
    </location>
</feature>
<dbReference type="PANTHER" id="PTHR32182:SF0">
    <property type="entry name" value="DNA REPLICATION AND REPAIR PROTEIN RECF"/>
    <property type="match status" value="1"/>
</dbReference>
<comment type="function">
    <text evidence="8 9">The RecF protein is involved in DNA metabolism; it is required for DNA replication and normal SOS inducibility. RecF binds preferentially to single-stranded, linear DNA. It also seems to bind ATP.</text>
</comment>
<dbReference type="InterPro" id="IPR042174">
    <property type="entry name" value="RecF_2"/>
</dbReference>
<reference evidence="11 12" key="1">
    <citation type="submission" date="2019-08" db="EMBL/GenBank/DDBJ databases">
        <title>In-depth cultivation of the pig gut microbiome towards novel bacterial diversity and tailored functional studies.</title>
        <authorList>
            <person name="Wylensek D."/>
            <person name="Hitch T.C.A."/>
            <person name="Clavel T."/>
        </authorList>
    </citation>
    <scope>NUCLEOTIDE SEQUENCE [LARGE SCALE GENOMIC DNA]</scope>
    <source>
        <strain evidence="11 12">CA-Schmier-601-WT-1</strain>
    </source>
</reference>
<dbReference type="InterPro" id="IPR027417">
    <property type="entry name" value="P-loop_NTPase"/>
</dbReference>
<dbReference type="Gene3D" id="3.40.50.300">
    <property type="entry name" value="P-loop containing nucleotide triphosphate hydrolases"/>
    <property type="match status" value="1"/>
</dbReference>
<feature type="binding site" evidence="9">
    <location>
        <begin position="32"/>
        <end position="39"/>
    </location>
    <ligand>
        <name>ATP</name>
        <dbReference type="ChEBI" id="CHEBI:30616"/>
    </ligand>
</feature>
<proteinExistence type="inferred from homology"/>
<dbReference type="PANTHER" id="PTHR32182">
    <property type="entry name" value="DNA REPLICATION AND REPAIR PROTEIN RECF"/>
    <property type="match status" value="1"/>
</dbReference>
<organism evidence="11 12">
    <name type="scientific">Olsenella porci</name>
    <dbReference type="NCBI Taxonomy" id="2652279"/>
    <lineage>
        <taxon>Bacteria</taxon>
        <taxon>Bacillati</taxon>
        <taxon>Actinomycetota</taxon>
        <taxon>Coriobacteriia</taxon>
        <taxon>Coriobacteriales</taxon>
        <taxon>Atopobiaceae</taxon>
        <taxon>Olsenella</taxon>
    </lineage>
</organism>
<dbReference type="InterPro" id="IPR003395">
    <property type="entry name" value="RecF/RecN/SMC_N"/>
</dbReference>
<evidence type="ECO:0000256" key="2">
    <source>
        <dbReference type="ARBA" id="ARBA00022705"/>
    </source>
</evidence>
<gene>
    <name evidence="9 11" type="primary">recF</name>
    <name evidence="11" type="ORF">FYJ68_00690</name>
</gene>
<protein>
    <recommendedName>
        <fullName evidence="9">DNA replication and repair protein RecF</fullName>
    </recommendedName>
</protein>
<keyword evidence="9" id="KW-0742">SOS response</keyword>
<dbReference type="EMBL" id="VUNC01000001">
    <property type="protein sequence ID" value="MST71642.1"/>
    <property type="molecule type" value="Genomic_DNA"/>
</dbReference>
<dbReference type="Proteomes" id="UP000469325">
    <property type="component" value="Unassembled WGS sequence"/>
</dbReference>
<dbReference type="GO" id="GO:0006260">
    <property type="term" value="P:DNA replication"/>
    <property type="evidence" value="ECO:0007669"/>
    <property type="project" value="UniProtKB-UniRule"/>
</dbReference>
<name>A0A6N7X807_9ACTN</name>
<dbReference type="GO" id="GO:0005524">
    <property type="term" value="F:ATP binding"/>
    <property type="evidence" value="ECO:0007669"/>
    <property type="project" value="UniProtKB-UniRule"/>
</dbReference>
<comment type="similarity">
    <text evidence="9">Belongs to the RecF family.</text>
</comment>
<dbReference type="RefSeq" id="WP_154433409.1">
    <property type="nucleotide sequence ID" value="NZ_VUNC01000001.1"/>
</dbReference>
<dbReference type="GO" id="GO:0005737">
    <property type="term" value="C:cytoplasm"/>
    <property type="evidence" value="ECO:0007669"/>
    <property type="project" value="UniProtKB-SubCell"/>
</dbReference>
<keyword evidence="7 9" id="KW-0234">DNA repair</keyword>
<dbReference type="NCBIfam" id="TIGR00611">
    <property type="entry name" value="recf"/>
    <property type="match status" value="1"/>
</dbReference>
<dbReference type="HAMAP" id="MF_00365">
    <property type="entry name" value="RecF"/>
    <property type="match status" value="1"/>
</dbReference>
<evidence type="ECO:0000256" key="1">
    <source>
        <dbReference type="ARBA" id="ARBA00022490"/>
    </source>
</evidence>
<keyword evidence="1 9" id="KW-0963">Cytoplasm</keyword>
<sequence>MGLVVTSLGLRNWRNFSERHLDLSPTMTVLCGSNAVGKTNTVEALQMLTAGTSFRKPKPSQLVREDCDSARISARMEGDGRVVDVACVVEPGKRRFERNGKRCHASDMPQTLMSVLFNPDDLSFVKRGASYRRDELDGFGRQANHGYAKLLSAYGRAIEQRNRLLKEGHPDLSLLDAWDASVALGGATLLSARVRLFERLRGHISAIYGQISDGERLECTYQCSLGSDVLGLSRDQIADAFLSRLGEVRGEELRRGQTLIGPQRDDIAFTIDGRDARAFGSQGQQRSIVLAWKMAEVELAREVVGEQPLLLLDDVMSELDAHRRASMTRFVQSGIQTVVTTTNLGYFPDDLLEGAKVVEIGG</sequence>
<keyword evidence="3 9" id="KW-0547">Nucleotide-binding</keyword>
<dbReference type="GO" id="GO:0006302">
    <property type="term" value="P:double-strand break repair"/>
    <property type="evidence" value="ECO:0007669"/>
    <property type="project" value="TreeGrafter"/>
</dbReference>
<dbReference type="InterPro" id="IPR001238">
    <property type="entry name" value="DNA-binding_RecF"/>
</dbReference>
<evidence type="ECO:0000313" key="11">
    <source>
        <dbReference type="EMBL" id="MST71642.1"/>
    </source>
</evidence>
<evidence type="ECO:0000256" key="3">
    <source>
        <dbReference type="ARBA" id="ARBA00022741"/>
    </source>
</evidence>